<evidence type="ECO:0000313" key="8">
    <source>
        <dbReference type="Proteomes" id="UP000807306"/>
    </source>
</evidence>
<gene>
    <name evidence="7" type="ORF">CPB83DRAFT_897094</name>
</gene>
<dbReference type="EC" id="3.4.16.-" evidence="6"/>
<dbReference type="Proteomes" id="UP000807306">
    <property type="component" value="Unassembled WGS sequence"/>
</dbReference>
<dbReference type="GO" id="GO:0006508">
    <property type="term" value="P:proteolysis"/>
    <property type="evidence" value="ECO:0007669"/>
    <property type="project" value="UniProtKB-KW"/>
</dbReference>
<keyword evidence="8" id="KW-1185">Reference proteome</keyword>
<evidence type="ECO:0000313" key="7">
    <source>
        <dbReference type="EMBL" id="KAF9525357.1"/>
    </source>
</evidence>
<keyword evidence="4 6" id="KW-0378">Hydrolase</keyword>
<dbReference type="InterPro" id="IPR018202">
    <property type="entry name" value="Ser_caboxypep_ser_AS"/>
</dbReference>
<evidence type="ECO:0000256" key="1">
    <source>
        <dbReference type="ARBA" id="ARBA00009431"/>
    </source>
</evidence>
<dbReference type="PANTHER" id="PTHR11802:SF479">
    <property type="entry name" value="CARBOXYPEPTIDASE"/>
    <property type="match status" value="1"/>
</dbReference>
<evidence type="ECO:0000256" key="3">
    <source>
        <dbReference type="ARBA" id="ARBA00022670"/>
    </source>
</evidence>
<keyword evidence="5" id="KW-0325">Glycoprotein</keyword>
<keyword evidence="6" id="KW-0732">Signal</keyword>
<comment type="similarity">
    <text evidence="1 6">Belongs to the peptidase S10 family.</text>
</comment>
<dbReference type="SUPFAM" id="SSF53474">
    <property type="entry name" value="alpha/beta-Hydrolases"/>
    <property type="match status" value="1"/>
</dbReference>
<accession>A0A9P6EAE2</accession>
<evidence type="ECO:0000256" key="2">
    <source>
        <dbReference type="ARBA" id="ARBA00022645"/>
    </source>
</evidence>
<evidence type="ECO:0000256" key="6">
    <source>
        <dbReference type="RuleBase" id="RU361156"/>
    </source>
</evidence>
<dbReference type="PROSITE" id="PS00131">
    <property type="entry name" value="CARBOXYPEPT_SER_SER"/>
    <property type="match status" value="1"/>
</dbReference>
<dbReference type="InterPro" id="IPR029058">
    <property type="entry name" value="AB_hydrolase_fold"/>
</dbReference>
<name>A0A9P6EAE2_9AGAR</name>
<dbReference type="Pfam" id="PF00450">
    <property type="entry name" value="Peptidase_S10"/>
    <property type="match status" value="1"/>
</dbReference>
<organism evidence="7 8">
    <name type="scientific">Crepidotus variabilis</name>
    <dbReference type="NCBI Taxonomy" id="179855"/>
    <lineage>
        <taxon>Eukaryota</taxon>
        <taxon>Fungi</taxon>
        <taxon>Dikarya</taxon>
        <taxon>Basidiomycota</taxon>
        <taxon>Agaricomycotina</taxon>
        <taxon>Agaricomycetes</taxon>
        <taxon>Agaricomycetidae</taxon>
        <taxon>Agaricales</taxon>
        <taxon>Agaricineae</taxon>
        <taxon>Crepidotaceae</taxon>
        <taxon>Crepidotus</taxon>
    </lineage>
</organism>
<keyword evidence="3 6" id="KW-0645">Protease</keyword>
<feature type="signal peptide" evidence="6">
    <location>
        <begin position="1"/>
        <end position="23"/>
    </location>
</feature>
<evidence type="ECO:0000256" key="4">
    <source>
        <dbReference type="ARBA" id="ARBA00022801"/>
    </source>
</evidence>
<reference evidence="7" key="1">
    <citation type="submission" date="2020-11" db="EMBL/GenBank/DDBJ databases">
        <authorList>
            <consortium name="DOE Joint Genome Institute"/>
            <person name="Ahrendt S."/>
            <person name="Riley R."/>
            <person name="Andreopoulos W."/>
            <person name="Labutti K."/>
            <person name="Pangilinan J."/>
            <person name="Ruiz-Duenas F.J."/>
            <person name="Barrasa J.M."/>
            <person name="Sanchez-Garcia M."/>
            <person name="Camarero S."/>
            <person name="Miyauchi S."/>
            <person name="Serrano A."/>
            <person name="Linde D."/>
            <person name="Babiker R."/>
            <person name="Drula E."/>
            <person name="Ayuso-Fernandez I."/>
            <person name="Pacheco R."/>
            <person name="Padilla G."/>
            <person name="Ferreira P."/>
            <person name="Barriuso J."/>
            <person name="Kellner H."/>
            <person name="Castanera R."/>
            <person name="Alfaro M."/>
            <person name="Ramirez L."/>
            <person name="Pisabarro A.G."/>
            <person name="Kuo A."/>
            <person name="Tritt A."/>
            <person name="Lipzen A."/>
            <person name="He G."/>
            <person name="Yan M."/>
            <person name="Ng V."/>
            <person name="Cullen D."/>
            <person name="Martin F."/>
            <person name="Rosso M.-N."/>
            <person name="Henrissat B."/>
            <person name="Hibbett D."/>
            <person name="Martinez A.T."/>
            <person name="Grigoriev I.V."/>
        </authorList>
    </citation>
    <scope>NUCLEOTIDE SEQUENCE</scope>
    <source>
        <strain evidence="7">CBS 506.95</strain>
    </source>
</reference>
<dbReference type="GO" id="GO:0004185">
    <property type="term" value="F:serine-type carboxypeptidase activity"/>
    <property type="evidence" value="ECO:0007669"/>
    <property type="project" value="UniProtKB-UniRule"/>
</dbReference>
<sequence>MVYTTGCCGGILAFSSLLYLATAQGTPKPPNSYPNDYPGKPTSDFGPEWQKYFEVTDQLPNVTFPVSQSYAGNIPVNRDGHPNSTLFFWGFEKSPGSLTASAARNNQEPWGVWLNGGPGSSSILLTIFRVQNGPIRINADYSISPNNHSWTQLADYFWVDQPVGVGYSTADEAGYALDQDQIGKDFMGFLSNLVKVFPSLSQRPLQITGESYAGQYIPYIVKAYFDMPNPPVKLANIMIGDGTYTTPQVCELAPALSAVETYPQVIGYDLDVYNYFKQQCVPNDLISDPGVVLPTQRNFSLPTKVDRSNFLSTAQRRSAERTEMPLTDSEAARQQWKREVMNQSNVTINPWYGCFLLNMYTDYAVNYTFPWNITKPPVFDLYSIPDALNPEVKENATVFFNDPRVRTALHAPIVKNWQSSFGFPFGTNPYDPSPAAISFFDALATNATKNNIGIHLISGNDDALVAHFGTEGMSRNTTFGGVRGFTRQPSTAWNTSDGKFAAVVHQERGWTYALCYGAGHIIPRDKPLAAYEFFRDFVLGDSDIGTVTSPKPGITAVVGGEDPKLRGIIRGADPIYYGSGATQSSYVFPVATRAAWDQAHPAYQPASGAS</sequence>
<evidence type="ECO:0000256" key="5">
    <source>
        <dbReference type="ARBA" id="ARBA00023180"/>
    </source>
</evidence>
<proteinExistence type="inferred from homology"/>
<dbReference type="AlphaFoldDB" id="A0A9P6EAE2"/>
<feature type="chain" id="PRO_5040546477" description="Carboxypeptidase" evidence="6">
    <location>
        <begin position="24"/>
        <end position="610"/>
    </location>
</feature>
<dbReference type="InterPro" id="IPR001563">
    <property type="entry name" value="Peptidase_S10"/>
</dbReference>
<protein>
    <recommendedName>
        <fullName evidence="6">Carboxypeptidase</fullName>
        <ecNumber evidence="6">3.4.16.-</ecNumber>
    </recommendedName>
</protein>
<dbReference type="PRINTS" id="PR00724">
    <property type="entry name" value="CRBOXYPTASEC"/>
</dbReference>
<dbReference type="EMBL" id="MU157885">
    <property type="protein sequence ID" value="KAF9525357.1"/>
    <property type="molecule type" value="Genomic_DNA"/>
</dbReference>
<dbReference type="PANTHER" id="PTHR11802">
    <property type="entry name" value="SERINE PROTEASE FAMILY S10 SERINE CARBOXYPEPTIDASE"/>
    <property type="match status" value="1"/>
</dbReference>
<dbReference type="Gene3D" id="3.40.50.1820">
    <property type="entry name" value="alpha/beta hydrolase"/>
    <property type="match status" value="1"/>
</dbReference>
<keyword evidence="2 6" id="KW-0121">Carboxypeptidase</keyword>
<comment type="caution">
    <text evidence="7">The sequence shown here is derived from an EMBL/GenBank/DDBJ whole genome shotgun (WGS) entry which is preliminary data.</text>
</comment>
<dbReference type="OrthoDB" id="443318at2759"/>